<name>A0A922CP97_MANSE</name>
<dbReference type="InterPro" id="IPR005135">
    <property type="entry name" value="Endo/exonuclease/phosphatase"/>
</dbReference>
<protein>
    <recommendedName>
        <fullName evidence="1">Reverse transcriptase domain-containing protein</fullName>
    </recommendedName>
</protein>
<dbReference type="Proteomes" id="UP000791440">
    <property type="component" value="Unassembled WGS sequence"/>
</dbReference>
<dbReference type="CDD" id="cd01650">
    <property type="entry name" value="RT_nLTR_like"/>
    <property type="match status" value="1"/>
</dbReference>
<accession>A0A922CP97</accession>
<evidence type="ECO:0000259" key="1">
    <source>
        <dbReference type="PROSITE" id="PS50878"/>
    </source>
</evidence>
<dbReference type="InterPro" id="IPR000477">
    <property type="entry name" value="RT_dom"/>
</dbReference>
<dbReference type="PROSITE" id="PS50878">
    <property type="entry name" value="RT_POL"/>
    <property type="match status" value="1"/>
</dbReference>
<dbReference type="AlphaFoldDB" id="A0A922CP97"/>
<dbReference type="PANTHER" id="PTHR33332">
    <property type="entry name" value="REVERSE TRANSCRIPTASE DOMAIN-CONTAINING PROTEIN"/>
    <property type="match status" value="1"/>
</dbReference>
<evidence type="ECO:0000313" key="2">
    <source>
        <dbReference type="EMBL" id="KAG6453216.1"/>
    </source>
</evidence>
<dbReference type="Pfam" id="PF00078">
    <property type="entry name" value="RVT_1"/>
    <property type="match status" value="1"/>
</dbReference>
<reference evidence="2" key="2">
    <citation type="submission" date="2020-12" db="EMBL/GenBank/DDBJ databases">
        <authorList>
            <person name="Kanost M."/>
        </authorList>
    </citation>
    <scope>NUCLEOTIDE SEQUENCE</scope>
</reference>
<dbReference type="Pfam" id="PF14529">
    <property type="entry name" value="Exo_endo_phos_2"/>
    <property type="match status" value="1"/>
</dbReference>
<sequence>MSFKPERAGYRVASSFFWISAEGGGTMILIKDGVTHKDRQDIVKLSVERVCEVACAETSGYIILYVYRPPSSNILAFISKMEDILKKLKMNNNILVCGDFNIDLLVDSTDKRLFLNLLQSFNLNCQFLEPTRLTTTSATCIDNVISNFKINSKELLLIVKLNCESNRSKNIVQFRPLTQYNLQKFSARLNLVLPMLTCGSDNPNNMFKTLLNGITNIFNKTCSVKSVPLKNKISFSAWATNGIRRSRDVLYELYDRRSFTPDVEFNNYVRTYSQIFKRVCRYAKAAYISSHIKNSDNRIKTTWKIINTETGKNKTNDKILLNINDELVSDKYRIANYFEHFFTNIPFETTKCLPSSPGAAESFLKQNVDLSIPNFEFEFVTHSDIIKVFKSLNIKSTEDLWGLSVKALQSVIDNIAPILAEIFNCCVRDGIFPDLMKVSKVVPIFKAGCSNTPSNFRPISILPALSKVFEKLMLNQMLVFFNKNGISHNRQFGFTKGRSTQDAGRALVKAVLDAWEGSQDALGVFCDLSKAFDCVDHKTLILKLHYYGIRGIGLKLISSYLSGRNQKVFIDNVSSAGSAVRIGVPQGSILGPFLFLVYINDLPYMVDNMADVVLFADDTSIIFKLNRRDENLGEPHKVLSLISDWFSSNNLLLNAAKTKCVRFSLLNKKRN</sequence>
<dbReference type="EMBL" id="JH668438">
    <property type="protein sequence ID" value="KAG6453216.1"/>
    <property type="molecule type" value="Genomic_DNA"/>
</dbReference>
<dbReference type="GO" id="GO:0003824">
    <property type="term" value="F:catalytic activity"/>
    <property type="evidence" value="ECO:0007669"/>
    <property type="project" value="InterPro"/>
</dbReference>
<gene>
    <name evidence="2" type="ORF">O3G_MSEX008022</name>
</gene>
<comment type="caution">
    <text evidence="2">The sequence shown here is derived from an EMBL/GenBank/DDBJ whole genome shotgun (WGS) entry which is preliminary data.</text>
</comment>
<keyword evidence="3" id="KW-1185">Reference proteome</keyword>
<feature type="domain" description="Reverse transcriptase" evidence="1">
    <location>
        <begin position="425"/>
        <end position="671"/>
    </location>
</feature>
<organism evidence="2 3">
    <name type="scientific">Manduca sexta</name>
    <name type="common">Tobacco hawkmoth</name>
    <name type="synonym">Tobacco hornworm</name>
    <dbReference type="NCBI Taxonomy" id="7130"/>
    <lineage>
        <taxon>Eukaryota</taxon>
        <taxon>Metazoa</taxon>
        <taxon>Ecdysozoa</taxon>
        <taxon>Arthropoda</taxon>
        <taxon>Hexapoda</taxon>
        <taxon>Insecta</taxon>
        <taxon>Pterygota</taxon>
        <taxon>Neoptera</taxon>
        <taxon>Endopterygota</taxon>
        <taxon>Lepidoptera</taxon>
        <taxon>Glossata</taxon>
        <taxon>Ditrysia</taxon>
        <taxon>Bombycoidea</taxon>
        <taxon>Sphingidae</taxon>
        <taxon>Sphinginae</taxon>
        <taxon>Sphingini</taxon>
        <taxon>Manduca</taxon>
    </lineage>
</organism>
<proteinExistence type="predicted"/>
<reference evidence="2" key="1">
    <citation type="journal article" date="2016" name="Insect Biochem. Mol. Biol.">
        <title>Multifaceted biological insights from a draft genome sequence of the tobacco hornworm moth, Manduca sexta.</title>
        <authorList>
            <person name="Kanost M.R."/>
            <person name="Arrese E.L."/>
            <person name="Cao X."/>
            <person name="Chen Y.R."/>
            <person name="Chellapilla S."/>
            <person name="Goldsmith M.R."/>
            <person name="Grosse-Wilde E."/>
            <person name="Heckel D.G."/>
            <person name="Herndon N."/>
            <person name="Jiang H."/>
            <person name="Papanicolaou A."/>
            <person name="Qu J."/>
            <person name="Soulages J.L."/>
            <person name="Vogel H."/>
            <person name="Walters J."/>
            <person name="Waterhouse R.M."/>
            <person name="Ahn S.J."/>
            <person name="Almeida F.C."/>
            <person name="An C."/>
            <person name="Aqrawi P."/>
            <person name="Bretschneider A."/>
            <person name="Bryant W.B."/>
            <person name="Bucks S."/>
            <person name="Chao H."/>
            <person name="Chevignon G."/>
            <person name="Christen J.M."/>
            <person name="Clarke D.F."/>
            <person name="Dittmer N.T."/>
            <person name="Ferguson L.C.F."/>
            <person name="Garavelou S."/>
            <person name="Gordon K.H.J."/>
            <person name="Gunaratna R.T."/>
            <person name="Han Y."/>
            <person name="Hauser F."/>
            <person name="He Y."/>
            <person name="Heidel-Fischer H."/>
            <person name="Hirsh A."/>
            <person name="Hu Y."/>
            <person name="Jiang H."/>
            <person name="Kalra D."/>
            <person name="Klinner C."/>
            <person name="Konig C."/>
            <person name="Kovar C."/>
            <person name="Kroll A.R."/>
            <person name="Kuwar S.S."/>
            <person name="Lee S.L."/>
            <person name="Lehman R."/>
            <person name="Li K."/>
            <person name="Li Z."/>
            <person name="Liang H."/>
            <person name="Lovelace S."/>
            <person name="Lu Z."/>
            <person name="Mansfield J.H."/>
            <person name="McCulloch K.J."/>
            <person name="Mathew T."/>
            <person name="Morton B."/>
            <person name="Muzny D.M."/>
            <person name="Neunemann D."/>
            <person name="Ongeri F."/>
            <person name="Pauchet Y."/>
            <person name="Pu L.L."/>
            <person name="Pyrousis I."/>
            <person name="Rao X.J."/>
            <person name="Redding A."/>
            <person name="Roesel C."/>
            <person name="Sanchez-Gracia A."/>
            <person name="Schaack S."/>
            <person name="Shukla A."/>
            <person name="Tetreau G."/>
            <person name="Wang Y."/>
            <person name="Xiong G.H."/>
            <person name="Traut W."/>
            <person name="Walsh T.K."/>
            <person name="Worley K.C."/>
            <person name="Wu D."/>
            <person name="Wu W."/>
            <person name="Wu Y.Q."/>
            <person name="Zhang X."/>
            <person name="Zou Z."/>
            <person name="Zucker H."/>
            <person name="Briscoe A.D."/>
            <person name="Burmester T."/>
            <person name="Clem R.J."/>
            <person name="Feyereisen R."/>
            <person name="Grimmelikhuijzen C.J.P."/>
            <person name="Hamodrakas S.J."/>
            <person name="Hansson B.S."/>
            <person name="Huguet E."/>
            <person name="Jermiin L.S."/>
            <person name="Lan Q."/>
            <person name="Lehman H.K."/>
            <person name="Lorenzen M."/>
            <person name="Merzendorfer H."/>
            <person name="Michalopoulos I."/>
            <person name="Morton D.B."/>
            <person name="Muthukrishnan S."/>
            <person name="Oakeshott J.G."/>
            <person name="Palmer W."/>
            <person name="Park Y."/>
            <person name="Passarelli A.L."/>
            <person name="Rozas J."/>
            <person name="Schwartz L.M."/>
            <person name="Smith W."/>
            <person name="Southgate A."/>
            <person name="Vilcinskas A."/>
            <person name="Vogt R."/>
            <person name="Wang P."/>
            <person name="Werren J."/>
            <person name="Yu X.Q."/>
            <person name="Zhou J.J."/>
            <person name="Brown S.J."/>
            <person name="Scherer S.E."/>
            <person name="Richards S."/>
            <person name="Blissard G.W."/>
        </authorList>
    </citation>
    <scope>NUCLEOTIDE SEQUENCE</scope>
</reference>
<evidence type="ECO:0000313" key="3">
    <source>
        <dbReference type="Proteomes" id="UP000791440"/>
    </source>
</evidence>